<dbReference type="AlphaFoldDB" id="A0A086ZJ77"/>
<dbReference type="InterPro" id="IPR029039">
    <property type="entry name" value="Flavoprotein-like_sf"/>
</dbReference>
<sequence length="67" mass="7286">MDKKPLVTYFSGTGTTAEVAKKLAHAIGADGRRLHDSAPAASWKTGRRFDARVDEKTLVSWVDGLDL</sequence>
<comment type="caution">
    <text evidence="1">The sequence shown here is derived from an EMBL/GenBank/DDBJ whole genome shotgun (WGS) entry which is preliminary data.</text>
</comment>
<evidence type="ECO:0000313" key="1">
    <source>
        <dbReference type="EMBL" id="KFI46577.1"/>
    </source>
</evidence>
<dbReference type="STRING" id="1437606.BBOH_0046"/>
<evidence type="ECO:0000313" key="2">
    <source>
        <dbReference type="Proteomes" id="UP000029096"/>
    </source>
</evidence>
<dbReference type="Proteomes" id="UP000029096">
    <property type="component" value="Unassembled WGS sequence"/>
</dbReference>
<name>A0A086ZJ77_9BIFI</name>
<keyword evidence="2" id="KW-1185">Reference proteome</keyword>
<organism evidence="1 2">
    <name type="scientific">Bifidobacterium bohemicum DSM 22767</name>
    <dbReference type="NCBI Taxonomy" id="1437606"/>
    <lineage>
        <taxon>Bacteria</taxon>
        <taxon>Bacillati</taxon>
        <taxon>Actinomycetota</taxon>
        <taxon>Actinomycetes</taxon>
        <taxon>Bifidobacteriales</taxon>
        <taxon>Bifidobacteriaceae</taxon>
        <taxon>Bifidobacterium</taxon>
    </lineage>
</organism>
<dbReference type="Gene3D" id="3.40.50.360">
    <property type="match status" value="1"/>
</dbReference>
<accession>A0A086ZJ77</accession>
<protein>
    <recommendedName>
        <fullName evidence="3">Flavodoxin</fullName>
    </recommendedName>
</protein>
<dbReference type="EMBL" id="JGYP01000001">
    <property type="protein sequence ID" value="KFI46577.1"/>
    <property type="molecule type" value="Genomic_DNA"/>
</dbReference>
<gene>
    <name evidence="1" type="ORF">BBOH_0046</name>
</gene>
<dbReference type="SUPFAM" id="SSF52218">
    <property type="entry name" value="Flavoproteins"/>
    <property type="match status" value="1"/>
</dbReference>
<proteinExistence type="predicted"/>
<reference evidence="1 2" key="1">
    <citation type="submission" date="2014-03" db="EMBL/GenBank/DDBJ databases">
        <title>Genomics of Bifidobacteria.</title>
        <authorList>
            <person name="Ventura M."/>
            <person name="Milani C."/>
            <person name="Lugli G.A."/>
        </authorList>
    </citation>
    <scope>NUCLEOTIDE SEQUENCE [LARGE SCALE GENOMIC DNA]</scope>
    <source>
        <strain evidence="1 2">DSM 22767</strain>
    </source>
</reference>
<evidence type="ECO:0008006" key="3">
    <source>
        <dbReference type="Google" id="ProtNLM"/>
    </source>
</evidence>